<dbReference type="Proteomes" id="UP000676310">
    <property type="component" value="Unassembled WGS sequence"/>
</dbReference>
<dbReference type="RefSeq" id="XP_043175580.1">
    <property type="nucleotide sequence ID" value="XM_043319645.1"/>
</dbReference>
<dbReference type="PANTHER" id="PTHR33112">
    <property type="entry name" value="DOMAIN PROTEIN, PUTATIVE-RELATED"/>
    <property type="match status" value="1"/>
</dbReference>
<dbReference type="GeneID" id="67012337"/>
<gene>
    <name evidence="2" type="ORF">ALTATR162_LOCUS12001</name>
</gene>
<evidence type="ECO:0000313" key="3">
    <source>
        <dbReference type="Proteomes" id="UP000676310"/>
    </source>
</evidence>
<accession>A0A8J2IE75</accession>
<feature type="domain" description="Heterokaryon incompatibility" evidence="1">
    <location>
        <begin position="100"/>
        <end position="246"/>
    </location>
</feature>
<dbReference type="Pfam" id="PF06985">
    <property type="entry name" value="HET"/>
    <property type="match status" value="1"/>
</dbReference>
<dbReference type="AlphaFoldDB" id="A0A8J2IE75"/>
<name>A0A8J2IE75_9PLEO</name>
<sequence length="262" mass="29720">MRHPEFGKKQILTQAGDDLGRGLNDCRPISLDPLSDRTIIDVREWMKKCEDERDGSHKICSLSEDAFVPTRVIKIIASEQGLHLRLIRGKDIEEHDTSGFMALSYCWGGDQPKQLMRNNLDSYKTDIPWKTLPKTLQDAATTAQALGFHYVWVDSMCIIQDSEEDKAVEISQMTQVYAHARLTVMARRGGRVTDGFLHSRALPSGTSSIKLQTNDGQTQRIILTFRAALEEEENLALNTRGWTMQEHILSRHLLIIGTWVTE</sequence>
<evidence type="ECO:0000313" key="2">
    <source>
        <dbReference type="EMBL" id="CAG5188642.1"/>
    </source>
</evidence>
<reference evidence="2" key="1">
    <citation type="submission" date="2021-05" db="EMBL/GenBank/DDBJ databases">
        <authorList>
            <person name="Stam R."/>
        </authorList>
    </citation>
    <scope>NUCLEOTIDE SEQUENCE</scope>
    <source>
        <strain evidence="2">CS162</strain>
    </source>
</reference>
<evidence type="ECO:0000259" key="1">
    <source>
        <dbReference type="Pfam" id="PF06985"/>
    </source>
</evidence>
<proteinExistence type="predicted"/>
<keyword evidence="3" id="KW-1185">Reference proteome</keyword>
<comment type="caution">
    <text evidence="2">The sequence shown here is derived from an EMBL/GenBank/DDBJ whole genome shotgun (WGS) entry which is preliminary data.</text>
</comment>
<dbReference type="InterPro" id="IPR010730">
    <property type="entry name" value="HET"/>
</dbReference>
<dbReference type="EMBL" id="CAJRGZ010000032">
    <property type="protein sequence ID" value="CAG5188642.1"/>
    <property type="molecule type" value="Genomic_DNA"/>
</dbReference>
<protein>
    <recommendedName>
        <fullName evidence="1">Heterokaryon incompatibility domain-containing protein</fullName>
    </recommendedName>
</protein>
<dbReference type="PANTHER" id="PTHR33112:SF16">
    <property type="entry name" value="HETEROKARYON INCOMPATIBILITY DOMAIN-CONTAINING PROTEIN"/>
    <property type="match status" value="1"/>
</dbReference>
<dbReference type="OrthoDB" id="3688936at2759"/>
<organism evidence="2 3">
    <name type="scientific">Alternaria atra</name>
    <dbReference type="NCBI Taxonomy" id="119953"/>
    <lineage>
        <taxon>Eukaryota</taxon>
        <taxon>Fungi</taxon>
        <taxon>Dikarya</taxon>
        <taxon>Ascomycota</taxon>
        <taxon>Pezizomycotina</taxon>
        <taxon>Dothideomycetes</taxon>
        <taxon>Pleosporomycetidae</taxon>
        <taxon>Pleosporales</taxon>
        <taxon>Pleosporineae</taxon>
        <taxon>Pleosporaceae</taxon>
        <taxon>Alternaria</taxon>
        <taxon>Alternaria sect. Ulocladioides</taxon>
    </lineage>
</organism>